<dbReference type="PANTHER" id="PTHR43280:SF28">
    <property type="entry name" value="HTH-TYPE TRANSCRIPTIONAL ACTIVATOR RHAS"/>
    <property type="match status" value="1"/>
</dbReference>
<keyword evidence="3" id="KW-0804">Transcription</keyword>
<organism evidence="5 6">
    <name type="scientific">Paenibacillus mucilaginosus (strain KNP414)</name>
    <dbReference type="NCBI Taxonomy" id="1036673"/>
    <lineage>
        <taxon>Bacteria</taxon>
        <taxon>Bacillati</taxon>
        <taxon>Bacillota</taxon>
        <taxon>Bacilli</taxon>
        <taxon>Bacillales</taxon>
        <taxon>Paenibacillaceae</taxon>
        <taxon>Paenibacillus</taxon>
    </lineage>
</organism>
<dbReference type="Gene3D" id="1.10.10.60">
    <property type="entry name" value="Homeodomain-like"/>
    <property type="match status" value="2"/>
</dbReference>
<reference evidence="5 6" key="2">
    <citation type="journal article" date="2013" name="Genome Announc.">
        <title>Genome Sequence of Growth-Improving Paenibacillus mucilaginosus Strain KNP414.</title>
        <authorList>
            <person name="Lu J.J."/>
            <person name="Wang J.F."/>
            <person name="Hu X.F."/>
        </authorList>
    </citation>
    <scope>NUCLEOTIDE SEQUENCE [LARGE SCALE GENOMIC DNA]</scope>
    <source>
        <strain evidence="5 6">KNP414</strain>
    </source>
</reference>
<dbReference type="SUPFAM" id="SSF46689">
    <property type="entry name" value="Homeodomain-like"/>
    <property type="match status" value="2"/>
</dbReference>
<dbReference type="InterPro" id="IPR009057">
    <property type="entry name" value="Homeodomain-like_sf"/>
</dbReference>
<protein>
    <submittedName>
        <fullName evidence="5">Transcriptional regulator, AraC family</fullName>
    </submittedName>
</protein>
<sequence length="406" mass="45622">MDQEAMISAATTVYYLTDLNTYLWDEAAGLQLSFERIPLPEFLKAPQAADFSAMLSAARLHPVEACVYTNELGMSYAAALWEGEGRLFAAGPFLTQTPELSKLAAVSKIDQNKRIVLEAFFRGLKLMGHSKIRSIARIVGGIRELPPITLHYSDVRQAQADPGGPKGFSLREVLNQPDPGNADLIELRYKMEKEMMHAVELGDAARLKEAMRKSRDLFDFSERYPGRPLRAVKNGLIVLHTILRISAERGKVPPFFLHQLSEKIAIEIERLESLEMHQKLVERMCLEYCSLVRQHTLAGCSSLVRKAAGYLEVHLGQPFDLQGLARYCLVHPAHLSRQFKKETGCTLTDYLNGLRIREAKVLLRGDRSAIEEIASRVGFEDPAYFARVFKKQEGVTPSQYRNSVDG</sequence>
<dbReference type="KEGG" id="pms:KNP414_03299"/>
<dbReference type="InterPro" id="IPR018060">
    <property type="entry name" value="HTH_AraC"/>
</dbReference>
<dbReference type="Proteomes" id="UP000006620">
    <property type="component" value="Chromosome"/>
</dbReference>
<dbReference type="AlphaFoldDB" id="F8FFD9"/>
<dbReference type="GO" id="GO:0043565">
    <property type="term" value="F:sequence-specific DNA binding"/>
    <property type="evidence" value="ECO:0007669"/>
    <property type="project" value="InterPro"/>
</dbReference>
<dbReference type="HOGENOM" id="CLU_036605_5_0_9"/>
<accession>F8FFD9</accession>
<dbReference type="RefSeq" id="WP_013917016.1">
    <property type="nucleotide sequence ID" value="NC_015690.1"/>
</dbReference>
<dbReference type="SMART" id="SM00342">
    <property type="entry name" value="HTH_ARAC"/>
    <property type="match status" value="1"/>
</dbReference>
<evidence type="ECO:0000313" key="6">
    <source>
        <dbReference type="Proteomes" id="UP000006620"/>
    </source>
</evidence>
<dbReference type="GO" id="GO:0003700">
    <property type="term" value="F:DNA-binding transcription factor activity"/>
    <property type="evidence" value="ECO:0007669"/>
    <property type="project" value="InterPro"/>
</dbReference>
<dbReference type="PROSITE" id="PS00041">
    <property type="entry name" value="HTH_ARAC_FAMILY_1"/>
    <property type="match status" value="1"/>
</dbReference>
<evidence type="ECO:0000313" key="5">
    <source>
        <dbReference type="EMBL" id="AEI41857.1"/>
    </source>
</evidence>
<name>F8FFD9_PAEMK</name>
<dbReference type="EMBL" id="CP002869">
    <property type="protein sequence ID" value="AEI41857.1"/>
    <property type="molecule type" value="Genomic_DNA"/>
</dbReference>
<reference evidence="6" key="1">
    <citation type="submission" date="2011-06" db="EMBL/GenBank/DDBJ databases">
        <title>Complete genome sequence of Paenibacillus mucilaginosus KNP414.</title>
        <authorList>
            <person name="Wang J."/>
            <person name="Hu S."/>
            <person name="Hu X."/>
            <person name="Zhang B."/>
            <person name="Dong D."/>
            <person name="Zhang S."/>
            <person name="Zhao K."/>
            <person name="Wu D."/>
        </authorList>
    </citation>
    <scope>NUCLEOTIDE SEQUENCE [LARGE SCALE GENOMIC DNA]</scope>
    <source>
        <strain evidence="6">KNP414</strain>
    </source>
</reference>
<dbReference type="InterPro" id="IPR018062">
    <property type="entry name" value="HTH_AraC-typ_CS"/>
</dbReference>
<dbReference type="PRINTS" id="PR00032">
    <property type="entry name" value="HTHARAC"/>
</dbReference>
<evidence type="ECO:0000256" key="3">
    <source>
        <dbReference type="ARBA" id="ARBA00023163"/>
    </source>
</evidence>
<dbReference type="PANTHER" id="PTHR43280">
    <property type="entry name" value="ARAC-FAMILY TRANSCRIPTIONAL REGULATOR"/>
    <property type="match status" value="1"/>
</dbReference>
<dbReference type="PROSITE" id="PS01124">
    <property type="entry name" value="HTH_ARAC_FAMILY_2"/>
    <property type="match status" value="1"/>
</dbReference>
<gene>
    <name evidence="5" type="ordered locus">KNP414_03299</name>
</gene>
<keyword evidence="1" id="KW-0805">Transcription regulation</keyword>
<dbReference type="InterPro" id="IPR020449">
    <property type="entry name" value="Tscrpt_reg_AraC-type_HTH"/>
</dbReference>
<evidence type="ECO:0000256" key="2">
    <source>
        <dbReference type="ARBA" id="ARBA00023125"/>
    </source>
</evidence>
<dbReference type="PATRIC" id="fig|1036673.3.peg.3038"/>
<feature type="domain" description="HTH araC/xylS-type" evidence="4">
    <location>
        <begin position="305"/>
        <end position="403"/>
    </location>
</feature>
<proteinExistence type="predicted"/>
<evidence type="ECO:0000256" key="1">
    <source>
        <dbReference type="ARBA" id="ARBA00023015"/>
    </source>
</evidence>
<evidence type="ECO:0000259" key="4">
    <source>
        <dbReference type="PROSITE" id="PS01124"/>
    </source>
</evidence>
<keyword evidence="2" id="KW-0238">DNA-binding</keyword>
<dbReference type="Pfam" id="PF12833">
    <property type="entry name" value="HTH_18"/>
    <property type="match status" value="1"/>
</dbReference>